<dbReference type="AlphaFoldDB" id="A0A183FWX1"/>
<dbReference type="Proteomes" id="UP000050761">
    <property type="component" value="Unassembled WGS sequence"/>
</dbReference>
<reference evidence="3" key="1">
    <citation type="submission" date="2019-09" db="UniProtKB">
        <authorList>
            <consortium name="WormBaseParasite"/>
        </authorList>
    </citation>
    <scope>IDENTIFICATION</scope>
</reference>
<accession>A0A183FWX1</accession>
<protein>
    <submittedName>
        <fullName evidence="3">Peptidase_M13 domain-containing protein</fullName>
    </submittedName>
</protein>
<evidence type="ECO:0000313" key="3">
    <source>
        <dbReference type="WBParaSite" id="HPBE_0001299001-mRNA-1"/>
    </source>
</evidence>
<dbReference type="WBParaSite" id="HPBE_0001299001-mRNA-1">
    <property type="protein sequence ID" value="HPBE_0001299001-mRNA-1"/>
    <property type="gene ID" value="HPBE_0001299001"/>
</dbReference>
<dbReference type="PANTHER" id="PTHR11733:SF133">
    <property type="entry name" value="PHOSPHATE-REGULATING NEUTRAL ENDOPEPTIDASE PHEX"/>
    <property type="match status" value="1"/>
</dbReference>
<keyword evidence="2" id="KW-1185">Reference proteome</keyword>
<sequence length="266" mass="29950">LSNLTVLVGYPDKMDNHMAVESEAERISTELFWSMVFGAGAVYREKIKRLRKPVNPRDWVDSKPALSSTPIHNYERNLVQVPFDVARAPIADVETLDVLSYASVGSIIGHEVTHAFDDQGKLHGPTGNLGQHWWSSESRRRFSERESCYIEQYARLAGSDDDSESRSSLYENIADNVGLNVALKAWRTHSEDSFYRLPGLDLSRDQVFFVGYAQSWCALKSKQQRGVHMVEKTRVTGALQNSDEFSSAFSCPAGSPMNPKQKCVLW</sequence>
<feature type="domain" description="Peptidase M13 C-terminal" evidence="1">
    <location>
        <begin position="74"/>
        <end position="263"/>
    </location>
</feature>
<dbReference type="GO" id="GO:0016485">
    <property type="term" value="P:protein processing"/>
    <property type="evidence" value="ECO:0007669"/>
    <property type="project" value="TreeGrafter"/>
</dbReference>
<dbReference type="InterPro" id="IPR000718">
    <property type="entry name" value="Peptidase_M13"/>
</dbReference>
<dbReference type="InterPro" id="IPR024079">
    <property type="entry name" value="MetalloPept_cat_dom_sf"/>
</dbReference>
<name>A0A183FWX1_HELPZ</name>
<dbReference type="Pfam" id="PF01431">
    <property type="entry name" value="Peptidase_M13"/>
    <property type="match status" value="1"/>
</dbReference>
<dbReference type="SUPFAM" id="SSF55486">
    <property type="entry name" value="Metalloproteases ('zincins'), catalytic domain"/>
    <property type="match status" value="1"/>
</dbReference>
<organism evidence="2 3">
    <name type="scientific">Heligmosomoides polygyrus</name>
    <name type="common">Parasitic roundworm</name>
    <dbReference type="NCBI Taxonomy" id="6339"/>
    <lineage>
        <taxon>Eukaryota</taxon>
        <taxon>Metazoa</taxon>
        <taxon>Ecdysozoa</taxon>
        <taxon>Nematoda</taxon>
        <taxon>Chromadorea</taxon>
        <taxon>Rhabditida</taxon>
        <taxon>Rhabditina</taxon>
        <taxon>Rhabditomorpha</taxon>
        <taxon>Strongyloidea</taxon>
        <taxon>Heligmosomidae</taxon>
        <taxon>Heligmosomoides</taxon>
    </lineage>
</organism>
<dbReference type="Gene3D" id="1.10.1380.10">
    <property type="entry name" value="Neutral endopeptidase , domain2"/>
    <property type="match status" value="1"/>
</dbReference>
<dbReference type="PROSITE" id="PS51885">
    <property type="entry name" value="NEPRILYSIN"/>
    <property type="match status" value="1"/>
</dbReference>
<dbReference type="PANTHER" id="PTHR11733">
    <property type="entry name" value="ZINC METALLOPROTEASE FAMILY M13 NEPRILYSIN-RELATED"/>
    <property type="match status" value="1"/>
</dbReference>
<evidence type="ECO:0000259" key="1">
    <source>
        <dbReference type="Pfam" id="PF01431"/>
    </source>
</evidence>
<dbReference type="GO" id="GO:0004222">
    <property type="term" value="F:metalloendopeptidase activity"/>
    <property type="evidence" value="ECO:0007669"/>
    <property type="project" value="InterPro"/>
</dbReference>
<dbReference type="Gene3D" id="3.40.390.10">
    <property type="entry name" value="Collagenase (Catalytic Domain)"/>
    <property type="match status" value="1"/>
</dbReference>
<evidence type="ECO:0000313" key="2">
    <source>
        <dbReference type="Proteomes" id="UP000050761"/>
    </source>
</evidence>
<dbReference type="GO" id="GO:0005886">
    <property type="term" value="C:plasma membrane"/>
    <property type="evidence" value="ECO:0007669"/>
    <property type="project" value="TreeGrafter"/>
</dbReference>
<dbReference type="InterPro" id="IPR018497">
    <property type="entry name" value="Peptidase_M13_C"/>
</dbReference>
<proteinExistence type="predicted"/>
<dbReference type="InterPro" id="IPR042089">
    <property type="entry name" value="Peptidase_M13_dom_2"/>
</dbReference>
<dbReference type="PRINTS" id="PR00786">
    <property type="entry name" value="NEPRILYSIN"/>
</dbReference>